<reference evidence="4 5" key="1">
    <citation type="submission" date="2014-09" db="EMBL/GenBank/DDBJ databases">
        <authorList>
            <person name="Urmite Genomes Urmite Genomes"/>
        </authorList>
    </citation>
    <scope>NUCLEOTIDE SEQUENCE [LARGE SCALE GENOMIC DNA]</scope>
    <source>
        <strain evidence="4 5">ES2</strain>
    </source>
</reference>
<protein>
    <submittedName>
        <fullName evidence="4">D-ribose-binding periplasmic protein</fullName>
    </submittedName>
</protein>
<dbReference type="InterPro" id="IPR025997">
    <property type="entry name" value="SBP_2_dom"/>
</dbReference>
<evidence type="ECO:0000256" key="2">
    <source>
        <dbReference type="ARBA" id="ARBA00007639"/>
    </source>
</evidence>
<dbReference type="Gene3D" id="3.40.50.2300">
    <property type="match status" value="2"/>
</dbReference>
<dbReference type="STRING" id="1499687.BN1080_02677"/>
<organism evidence="4 5">
    <name type="scientific">Planococcus massiliensis</name>
    <dbReference type="NCBI Taxonomy" id="1499687"/>
    <lineage>
        <taxon>Bacteria</taxon>
        <taxon>Bacillati</taxon>
        <taxon>Bacillota</taxon>
        <taxon>Bacilli</taxon>
        <taxon>Bacillales</taxon>
        <taxon>Caryophanaceae</taxon>
        <taxon>Planococcus</taxon>
    </lineage>
</organism>
<keyword evidence="5" id="KW-1185">Reference proteome</keyword>
<dbReference type="Proteomes" id="UP000043699">
    <property type="component" value="Unassembled WGS sequence"/>
</dbReference>
<feature type="domain" description="Periplasmic binding protein" evidence="3">
    <location>
        <begin position="48"/>
        <end position="301"/>
    </location>
</feature>
<evidence type="ECO:0000259" key="3">
    <source>
        <dbReference type="Pfam" id="PF13407"/>
    </source>
</evidence>
<dbReference type="PANTHER" id="PTHR30036">
    <property type="entry name" value="D-XYLOSE-BINDING PERIPLASMIC PROTEIN"/>
    <property type="match status" value="1"/>
</dbReference>
<accession>A0A098EN11</accession>
<evidence type="ECO:0000313" key="4">
    <source>
        <dbReference type="EMBL" id="CEG23673.1"/>
    </source>
</evidence>
<dbReference type="PANTHER" id="PTHR30036:SF7">
    <property type="entry name" value="ABC TRANSPORTER PERIPLASMIC-BINDING PROTEIN YPHF"/>
    <property type="match status" value="1"/>
</dbReference>
<dbReference type="OrthoDB" id="6196975at2"/>
<name>A0A098EN11_9BACL</name>
<proteinExistence type="inferred from homology"/>
<sequence>MRKFGLALIGLLCIVLCYFTLLSAEKAFRTNGQLPAAAGSAEGKLRLVLITKNLDTPFWDQIAKGALEQAEKEGADLEVWGSYGNNEEDFLEKIEVALYSKVDGIIVQGLDSEEFNDLTKIKASFHGIPVITVANDVPKEKSLRKTYVGSDQFLAGKMIAEQLMSDMGTAGKVVVMANVRHEYYQDQRLEGIHSVLDGYPNIDLILSETVELRKNILAETQEILNEYPGLNGFIALNADFASPMIQEISKRSQVEPYYIYSFDDGLESFKLFEQGKLDGIIKQAPEEMGSASVDLITNWLNDEALPLDMDGYLTDIRMLKVKEQR</sequence>
<dbReference type="InterPro" id="IPR028082">
    <property type="entry name" value="Peripla_BP_I"/>
</dbReference>
<dbReference type="AlphaFoldDB" id="A0A098EN11"/>
<evidence type="ECO:0000256" key="1">
    <source>
        <dbReference type="ARBA" id="ARBA00004196"/>
    </source>
</evidence>
<evidence type="ECO:0000313" key="5">
    <source>
        <dbReference type="Proteomes" id="UP000043699"/>
    </source>
</evidence>
<dbReference type="GO" id="GO:0030288">
    <property type="term" value="C:outer membrane-bounded periplasmic space"/>
    <property type="evidence" value="ECO:0007669"/>
    <property type="project" value="TreeGrafter"/>
</dbReference>
<dbReference type="RefSeq" id="WP_052652552.1">
    <property type="nucleotide sequence ID" value="NZ_CCXS01000001.1"/>
</dbReference>
<dbReference type="GO" id="GO:0030246">
    <property type="term" value="F:carbohydrate binding"/>
    <property type="evidence" value="ECO:0007669"/>
    <property type="project" value="TreeGrafter"/>
</dbReference>
<dbReference type="SUPFAM" id="SSF53822">
    <property type="entry name" value="Periplasmic binding protein-like I"/>
    <property type="match status" value="1"/>
</dbReference>
<dbReference type="InterPro" id="IPR050555">
    <property type="entry name" value="Bact_Solute-Bind_Prot2"/>
</dbReference>
<dbReference type="EMBL" id="CCXS01000001">
    <property type="protein sequence ID" value="CEG23673.1"/>
    <property type="molecule type" value="Genomic_DNA"/>
</dbReference>
<dbReference type="Pfam" id="PF13407">
    <property type="entry name" value="Peripla_BP_4"/>
    <property type="match status" value="1"/>
</dbReference>
<gene>
    <name evidence="4" type="primary">rbsB</name>
    <name evidence="4" type="ORF">BN1080_02677</name>
</gene>
<comment type="similarity">
    <text evidence="2">Belongs to the bacterial solute-binding protein 2 family.</text>
</comment>
<comment type="subcellular location">
    <subcellularLocation>
        <location evidence="1">Cell envelope</location>
    </subcellularLocation>
</comment>